<evidence type="ECO:0000313" key="3">
    <source>
        <dbReference type="Proteomes" id="UP000030746"/>
    </source>
</evidence>
<keyword evidence="3" id="KW-1185">Reference proteome</keyword>
<dbReference type="GO" id="GO:0048193">
    <property type="term" value="P:Golgi vesicle transport"/>
    <property type="evidence" value="ECO:0007669"/>
    <property type="project" value="TreeGrafter"/>
</dbReference>
<dbReference type="PANTHER" id="PTHR19327">
    <property type="entry name" value="GOLGIN"/>
    <property type="match status" value="1"/>
</dbReference>
<evidence type="ECO:0000313" key="2">
    <source>
        <dbReference type="EMBL" id="ESP02233.1"/>
    </source>
</evidence>
<dbReference type="SMART" id="SM00755">
    <property type="entry name" value="Grip"/>
    <property type="match status" value="1"/>
</dbReference>
<dbReference type="GeneID" id="20234101"/>
<dbReference type="Proteomes" id="UP000030746">
    <property type="component" value="Unassembled WGS sequence"/>
</dbReference>
<dbReference type="Pfam" id="PF01465">
    <property type="entry name" value="GRIP"/>
    <property type="match status" value="1"/>
</dbReference>
<dbReference type="OrthoDB" id="5322683at2759"/>
<gene>
    <name evidence="2" type="ORF">LOTGIDRAFT_138720</name>
</gene>
<dbReference type="STRING" id="225164.V4AXC5"/>
<dbReference type="KEGG" id="lgi:LOTGIDRAFT_138720"/>
<sequence length="76" mass="9073">MLPTFFLKLYLIISKSNIIYLFQYLRNILYEYMMGKETKTLAKVISTVVNFDDEQKRNILAREDAKVSFDVFFSFV</sequence>
<dbReference type="CTD" id="20234101"/>
<dbReference type="InterPro" id="IPR000237">
    <property type="entry name" value="GRIP_dom"/>
</dbReference>
<dbReference type="GO" id="GO:0031267">
    <property type="term" value="F:small GTPase binding"/>
    <property type="evidence" value="ECO:0007669"/>
    <property type="project" value="TreeGrafter"/>
</dbReference>
<evidence type="ECO:0000259" key="1">
    <source>
        <dbReference type="PROSITE" id="PS50913"/>
    </source>
</evidence>
<dbReference type="HOGENOM" id="CLU_2657282_0_0_1"/>
<dbReference type="PANTHER" id="PTHR19327:SF0">
    <property type="entry name" value="GOLGIN SUBFAMILY A MEMBER 4"/>
    <property type="match status" value="1"/>
</dbReference>
<name>V4AXC5_LOTGI</name>
<reference evidence="2 3" key="1">
    <citation type="journal article" date="2013" name="Nature">
        <title>Insights into bilaterian evolution from three spiralian genomes.</title>
        <authorList>
            <person name="Simakov O."/>
            <person name="Marletaz F."/>
            <person name="Cho S.J."/>
            <person name="Edsinger-Gonzales E."/>
            <person name="Havlak P."/>
            <person name="Hellsten U."/>
            <person name="Kuo D.H."/>
            <person name="Larsson T."/>
            <person name="Lv J."/>
            <person name="Arendt D."/>
            <person name="Savage R."/>
            <person name="Osoegawa K."/>
            <person name="de Jong P."/>
            <person name="Grimwood J."/>
            <person name="Chapman J.A."/>
            <person name="Shapiro H."/>
            <person name="Aerts A."/>
            <person name="Otillar R.P."/>
            <person name="Terry A.Y."/>
            <person name="Boore J.L."/>
            <person name="Grigoriev I.V."/>
            <person name="Lindberg D.R."/>
            <person name="Seaver E.C."/>
            <person name="Weisblat D.A."/>
            <person name="Putnam N.H."/>
            <person name="Rokhsar D.S."/>
        </authorList>
    </citation>
    <scope>NUCLEOTIDE SEQUENCE [LARGE SCALE GENOMIC DNA]</scope>
</reference>
<dbReference type="EMBL" id="KB200314">
    <property type="protein sequence ID" value="ESP02233.1"/>
    <property type="molecule type" value="Genomic_DNA"/>
</dbReference>
<proteinExistence type="predicted"/>
<protein>
    <recommendedName>
        <fullName evidence="1">GRIP domain-containing protein</fullName>
    </recommendedName>
</protein>
<dbReference type="PROSITE" id="PS50913">
    <property type="entry name" value="GRIP"/>
    <property type="match status" value="1"/>
</dbReference>
<dbReference type="SUPFAM" id="SSF101283">
    <property type="entry name" value="GRIP domain"/>
    <property type="match status" value="1"/>
</dbReference>
<dbReference type="RefSeq" id="XP_009047060.1">
    <property type="nucleotide sequence ID" value="XM_009048812.1"/>
</dbReference>
<organism evidence="2 3">
    <name type="scientific">Lottia gigantea</name>
    <name type="common">Giant owl limpet</name>
    <dbReference type="NCBI Taxonomy" id="225164"/>
    <lineage>
        <taxon>Eukaryota</taxon>
        <taxon>Metazoa</taxon>
        <taxon>Spiralia</taxon>
        <taxon>Lophotrochozoa</taxon>
        <taxon>Mollusca</taxon>
        <taxon>Gastropoda</taxon>
        <taxon>Patellogastropoda</taxon>
        <taxon>Lottioidea</taxon>
        <taxon>Lottiidae</taxon>
        <taxon>Lottia</taxon>
    </lineage>
</organism>
<dbReference type="AlphaFoldDB" id="V4AXC5"/>
<feature type="domain" description="GRIP" evidence="1">
    <location>
        <begin position="15"/>
        <end position="62"/>
    </location>
</feature>
<accession>V4AXC5</accession>
<dbReference type="Gene3D" id="1.10.220.60">
    <property type="entry name" value="GRIP domain"/>
    <property type="match status" value="1"/>
</dbReference>
<dbReference type="GO" id="GO:0005794">
    <property type="term" value="C:Golgi apparatus"/>
    <property type="evidence" value="ECO:0007669"/>
    <property type="project" value="TreeGrafter"/>
</dbReference>